<comment type="caution">
    <text evidence="2">The sequence shown here is derived from an EMBL/GenBank/DDBJ whole genome shotgun (WGS) entry which is preliminary data.</text>
</comment>
<accession>A0A4Z2JEH6</accession>
<name>A0A4Z2JEH6_9TELE</name>
<dbReference type="Proteomes" id="UP000314294">
    <property type="component" value="Unassembled WGS sequence"/>
</dbReference>
<proteinExistence type="predicted"/>
<organism evidence="2 3">
    <name type="scientific">Liparis tanakae</name>
    <name type="common">Tanaka's snailfish</name>
    <dbReference type="NCBI Taxonomy" id="230148"/>
    <lineage>
        <taxon>Eukaryota</taxon>
        <taxon>Metazoa</taxon>
        <taxon>Chordata</taxon>
        <taxon>Craniata</taxon>
        <taxon>Vertebrata</taxon>
        <taxon>Euteleostomi</taxon>
        <taxon>Actinopterygii</taxon>
        <taxon>Neopterygii</taxon>
        <taxon>Teleostei</taxon>
        <taxon>Neoteleostei</taxon>
        <taxon>Acanthomorphata</taxon>
        <taxon>Eupercaria</taxon>
        <taxon>Perciformes</taxon>
        <taxon>Cottioidei</taxon>
        <taxon>Cottales</taxon>
        <taxon>Liparidae</taxon>
        <taxon>Liparis</taxon>
    </lineage>
</organism>
<dbReference type="AlphaFoldDB" id="A0A4Z2JEH6"/>
<protein>
    <submittedName>
        <fullName evidence="2">Uncharacterized protein</fullName>
    </submittedName>
</protein>
<reference evidence="2 3" key="1">
    <citation type="submission" date="2019-03" db="EMBL/GenBank/DDBJ databases">
        <title>First draft genome of Liparis tanakae, snailfish: a comprehensive survey of snailfish specific genes.</title>
        <authorList>
            <person name="Kim W."/>
            <person name="Song I."/>
            <person name="Jeong J.-H."/>
            <person name="Kim D."/>
            <person name="Kim S."/>
            <person name="Ryu S."/>
            <person name="Song J.Y."/>
            <person name="Lee S.K."/>
        </authorList>
    </citation>
    <scope>NUCLEOTIDE SEQUENCE [LARGE SCALE GENOMIC DNA]</scope>
    <source>
        <tissue evidence="2">Muscle</tissue>
    </source>
</reference>
<gene>
    <name evidence="2" type="ORF">EYF80_001399</name>
</gene>
<evidence type="ECO:0000313" key="3">
    <source>
        <dbReference type="Proteomes" id="UP000314294"/>
    </source>
</evidence>
<evidence type="ECO:0000256" key="1">
    <source>
        <dbReference type="SAM" id="MobiDB-lite"/>
    </source>
</evidence>
<evidence type="ECO:0000313" key="2">
    <source>
        <dbReference type="EMBL" id="TNN88183.1"/>
    </source>
</evidence>
<feature type="region of interest" description="Disordered" evidence="1">
    <location>
        <begin position="267"/>
        <end position="299"/>
    </location>
</feature>
<sequence length="366" mass="40669">MLHPGAVHRLASSTNQQKGTREEYRKSFVREWLGRQTKRRLWYREQGGEEEEDGLVVSVQRKGKAGFCGWLDVDQSKAERNHSLMESAQHDFMFFGASAKGRERQNKSESDDSDEDWAVMGRSAKQFGLTKAEGTFIFLGRHPEEHMNKTMGMRLSAGQREIRLTPSLGPKPPPGAPSVFPHLRTGMDMDPVTRYWLAEVIIHMAATVPNQPWGRVLQPLLQRQPLTGALIDWLAGWLTGRGGYKVFNVGGGGGAGLSHIREGPFKVPPKSQQHQAAKAGGCGRPRPKTSSSMSSGSGQAVMWKPPMEWLNFRAEAVTVDSDVTLRKSLRDALKMENSIRGEITALACAPPADKTSHLPRYIYPEL</sequence>
<keyword evidence="3" id="KW-1185">Reference proteome</keyword>
<dbReference type="EMBL" id="SRLO01000006">
    <property type="protein sequence ID" value="TNN88183.1"/>
    <property type="molecule type" value="Genomic_DNA"/>
</dbReference>
<feature type="region of interest" description="Disordered" evidence="1">
    <location>
        <begin position="1"/>
        <end position="22"/>
    </location>
</feature>